<protein>
    <recommendedName>
        <fullName evidence="3">Phosphoribulokinase/uridine kinase domain-containing protein</fullName>
    </recommendedName>
</protein>
<organism evidence="1 2">
    <name type="scientific">Devosia epidermidihirudinis</name>
    <dbReference type="NCBI Taxonomy" id="1293439"/>
    <lineage>
        <taxon>Bacteria</taxon>
        <taxon>Pseudomonadati</taxon>
        <taxon>Pseudomonadota</taxon>
        <taxon>Alphaproteobacteria</taxon>
        <taxon>Hyphomicrobiales</taxon>
        <taxon>Devosiaceae</taxon>
        <taxon>Devosia</taxon>
    </lineage>
</organism>
<gene>
    <name evidence="1" type="ORF">WH87_08530</name>
</gene>
<accession>A0A0F5QAK5</accession>
<dbReference type="Gene3D" id="3.40.50.300">
    <property type="entry name" value="P-loop containing nucleotide triphosphate hydrolases"/>
    <property type="match status" value="1"/>
</dbReference>
<dbReference type="RefSeq" id="WP_046139497.1">
    <property type="nucleotide sequence ID" value="NZ_LANJ01000016.1"/>
</dbReference>
<proteinExistence type="predicted"/>
<dbReference type="Proteomes" id="UP000033411">
    <property type="component" value="Unassembled WGS sequence"/>
</dbReference>
<comment type="caution">
    <text evidence="1">The sequence shown here is derived from an EMBL/GenBank/DDBJ whole genome shotgun (WGS) entry which is preliminary data.</text>
</comment>
<dbReference type="SUPFAM" id="SSF52540">
    <property type="entry name" value="P-loop containing nucleoside triphosphate hydrolases"/>
    <property type="match status" value="1"/>
</dbReference>
<evidence type="ECO:0000313" key="2">
    <source>
        <dbReference type="Proteomes" id="UP000033411"/>
    </source>
</evidence>
<sequence length="191" mass="20928">MTVATLDDIITTVTNLASPGLIAIDGLPVSGKSTLADQLIDRLDLNCIYLDDFIAAPADWPSRTQPAFPFQYIRYDAFLDAIQALAQTGRCSYQPFDWSTLSIAPEARTVTLDKSVIIEGVSSLHPDVAALYSLKIFVESDRSTTLAAAYARGVGEWATEWQQLFLPSADLYMQSRPQTRCDLLYAGRGAV</sequence>
<dbReference type="PATRIC" id="fig|1293439.3.peg.1284"/>
<dbReference type="OrthoDB" id="7375480at2"/>
<dbReference type="STRING" id="1293439.WH87_08530"/>
<dbReference type="EMBL" id="LANJ01000016">
    <property type="protein sequence ID" value="KKC37746.1"/>
    <property type="molecule type" value="Genomic_DNA"/>
</dbReference>
<evidence type="ECO:0000313" key="1">
    <source>
        <dbReference type="EMBL" id="KKC37746.1"/>
    </source>
</evidence>
<name>A0A0F5QAK5_9HYPH</name>
<dbReference type="InterPro" id="IPR027417">
    <property type="entry name" value="P-loop_NTPase"/>
</dbReference>
<reference evidence="1 2" key="1">
    <citation type="submission" date="2015-03" db="EMBL/GenBank/DDBJ databases">
        <authorList>
            <person name="Lepp D."/>
            <person name="Hassan Y.I."/>
            <person name="Li X.-Z."/>
            <person name="Zhou T."/>
        </authorList>
    </citation>
    <scope>NUCLEOTIDE SEQUENCE [LARGE SCALE GENOMIC DNA]</scope>
    <source>
        <strain evidence="1 2">E84</strain>
    </source>
</reference>
<evidence type="ECO:0008006" key="3">
    <source>
        <dbReference type="Google" id="ProtNLM"/>
    </source>
</evidence>
<dbReference type="AlphaFoldDB" id="A0A0F5QAK5"/>
<keyword evidence="2" id="KW-1185">Reference proteome</keyword>